<comment type="caution">
    <text evidence="2">The sequence shown here is derived from an EMBL/GenBank/DDBJ whole genome shotgun (WGS) entry which is preliminary data.</text>
</comment>
<dbReference type="PANTHER" id="PTHR13696">
    <property type="entry name" value="P-LOOP CONTAINING NUCLEOSIDE TRIPHOSPHATE HYDROLASE"/>
    <property type="match status" value="1"/>
</dbReference>
<evidence type="ECO:0000313" key="3">
    <source>
        <dbReference type="Proteomes" id="UP000469950"/>
    </source>
</evidence>
<dbReference type="Proteomes" id="UP000469950">
    <property type="component" value="Unassembled WGS sequence"/>
</dbReference>
<evidence type="ECO:0000313" key="2">
    <source>
        <dbReference type="EMBL" id="KAE8543756.1"/>
    </source>
</evidence>
<evidence type="ECO:0000259" key="1">
    <source>
        <dbReference type="Pfam" id="PF01656"/>
    </source>
</evidence>
<feature type="domain" description="CobQ/CobB/MinD/ParA nucleotide binding" evidence="1">
    <location>
        <begin position="128"/>
        <end position="204"/>
    </location>
</feature>
<gene>
    <name evidence="2" type="ORF">F6453_3910</name>
</gene>
<dbReference type="SUPFAM" id="SSF52540">
    <property type="entry name" value="P-loop containing nucleoside triphosphate hydrolases"/>
    <property type="match status" value="1"/>
</dbReference>
<protein>
    <recommendedName>
        <fullName evidence="1">CobQ/CobB/MinD/ParA nucleotide binding domain-containing protein</fullName>
    </recommendedName>
</protein>
<dbReference type="EMBL" id="WBMP01000036">
    <property type="protein sequence ID" value="KAE8543756.1"/>
    <property type="molecule type" value="Genomic_DNA"/>
</dbReference>
<proteinExistence type="predicted"/>
<organism evidence="2 3">
    <name type="scientific">Marinobacter nauticus</name>
    <name type="common">Marinobacter hydrocarbonoclasticus</name>
    <name type="synonym">Marinobacter aquaeolei</name>
    <dbReference type="NCBI Taxonomy" id="2743"/>
    <lineage>
        <taxon>Bacteria</taxon>
        <taxon>Pseudomonadati</taxon>
        <taxon>Pseudomonadota</taxon>
        <taxon>Gammaproteobacteria</taxon>
        <taxon>Pseudomonadales</taxon>
        <taxon>Marinobacteraceae</taxon>
        <taxon>Marinobacter</taxon>
    </lineage>
</organism>
<dbReference type="InterPro" id="IPR027417">
    <property type="entry name" value="P-loop_NTPase"/>
</dbReference>
<dbReference type="InterPro" id="IPR050678">
    <property type="entry name" value="DNA_Partitioning_ATPase"/>
</dbReference>
<name>A0A833N699_MARNT</name>
<dbReference type="NCBIfam" id="NF047398">
    <property type="entry name" value="AAA_KGGVGR"/>
    <property type="match status" value="1"/>
</dbReference>
<dbReference type="RefSeq" id="WP_153741776.1">
    <property type="nucleotide sequence ID" value="NZ_WBMP01000036.1"/>
</dbReference>
<sequence length="436" mass="48032">MITFDEILMIVREVLTPHADLIERMQPIIVNRDLNGRVRLIVSADFDKVSRESVVLGTISQELAERLTPHAFPHEQMILYEDDVSAVLSEAPCFPLEGLTGAIVADRLATAGRWASISPVVEGAPRVVFFSIKGGVGRSTAMAASAWSLAQSGKRVLVMDLDLESPGLSTGLLPSERRPTYGITDWLVEDLVDNGATVFEDLVATSELSHDGEIYVVPAHGADPGDYIAKLGRVWMPKSGEAGKIEPWSQRLNRLITRLEQRWKPDIILMDSRSGIDEVASSCVTDLGAGLVLLFAIDGEQTWSGYRILFDYWNQAGVAREIRERLQLVGAMIPERGAVEYFDSLKESSWDLFSGALYDEVPPGETASELWNFDDSDSGAPHYPWPIKWHLGFAALTSLHARLGKIDRDEVESIYGKLIAGLNLAASSLEENNHCD</sequence>
<dbReference type="InterPro" id="IPR002586">
    <property type="entry name" value="CobQ/CobB/MinD/ParA_Nub-bd_dom"/>
</dbReference>
<dbReference type="Gene3D" id="3.40.50.300">
    <property type="entry name" value="P-loop containing nucleotide triphosphate hydrolases"/>
    <property type="match status" value="1"/>
</dbReference>
<reference evidence="2 3" key="1">
    <citation type="submission" date="2019-10" db="EMBL/GenBank/DDBJ databases">
        <title>Draft genome sequence of Marinobacter hydrocarbonoclasticus NCT7M from the microbiome of the marine copepod.</title>
        <authorList>
            <person name="Nuttall R."/>
            <person name="Sharma G."/>
            <person name="Moisander P."/>
        </authorList>
    </citation>
    <scope>NUCLEOTIDE SEQUENCE [LARGE SCALE GENOMIC DNA]</scope>
    <source>
        <strain evidence="2 3">NCT7M</strain>
    </source>
</reference>
<dbReference type="Pfam" id="PF01656">
    <property type="entry name" value="CbiA"/>
    <property type="match status" value="1"/>
</dbReference>
<dbReference type="AlphaFoldDB" id="A0A833N699"/>
<accession>A0A833N699</accession>
<dbReference type="PANTHER" id="PTHR13696:SF52">
    <property type="entry name" value="PARA FAMILY PROTEIN CT_582"/>
    <property type="match status" value="1"/>
</dbReference>